<name>A0A1G2AXS0_9BACT</name>
<dbReference type="Gene3D" id="3.90.70.10">
    <property type="entry name" value="Cysteine proteinases"/>
    <property type="match status" value="1"/>
</dbReference>
<dbReference type="Proteomes" id="UP000176952">
    <property type="component" value="Unassembled WGS sequence"/>
</dbReference>
<dbReference type="EMBL" id="MHKD01000042">
    <property type="protein sequence ID" value="OGY81723.1"/>
    <property type="molecule type" value="Genomic_DNA"/>
</dbReference>
<gene>
    <name evidence="1" type="ORF">A3F54_01010</name>
</gene>
<dbReference type="AlphaFoldDB" id="A0A1G2AXS0"/>
<reference evidence="1 2" key="1">
    <citation type="journal article" date="2016" name="Nat. Commun.">
        <title>Thousands of microbial genomes shed light on interconnected biogeochemical processes in an aquifer system.</title>
        <authorList>
            <person name="Anantharaman K."/>
            <person name="Brown C.T."/>
            <person name="Hug L.A."/>
            <person name="Sharon I."/>
            <person name="Castelle C.J."/>
            <person name="Probst A.J."/>
            <person name="Thomas B.C."/>
            <person name="Singh A."/>
            <person name="Wilkins M.J."/>
            <person name="Karaoz U."/>
            <person name="Brodie E.L."/>
            <person name="Williams K.H."/>
            <person name="Hubbard S.S."/>
            <person name="Banfield J.F."/>
        </authorList>
    </citation>
    <scope>NUCLEOTIDE SEQUENCE [LARGE SCALE GENOMIC DNA]</scope>
</reference>
<comment type="caution">
    <text evidence="1">The sequence shown here is derived from an EMBL/GenBank/DDBJ whole genome shotgun (WGS) entry which is preliminary data.</text>
</comment>
<evidence type="ECO:0008006" key="3">
    <source>
        <dbReference type="Google" id="ProtNLM"/>
    </source>
</evidence>
<organism evidence="1 2">
    <name type="scientific">Candidatus Kerfeldbacteria bacterium RIFCSPHIGHO2_12_FULL_48_17</name>
    <dbReference type="NCBI Taxonomy" id="1798542"/>
    <lineage>
        <taxon>Bacteria</taxon>
        <taxon>Candidatus Kerfeldiibacteriota</taxon>
    </lineage>
</organism>
<proteinExistence type="predicted"/>
<dbReference type="STRING" id="1798542.A3F54_01010"/>
<evidence type="ECO:0000313" key="1">
    <source>
        <dbReference type="EMBL" id="OGY81723.1"/>
    </source>
</evidence>
<evidence type="ECO:0000313" key="2">
    <source>
        <dbReference type="Proteomes" id="UP000176952"/>
    </source>
</evidence>
<sequence>MNDVRIHPQPDDVTCGPACLHSVYAYYGDDISIEKTIAEVKMLPGGGTLDVLLGCHALKRNYSAIIYTYNLTLFDPSWFHRDGKPVKNLVEKLRKQARFKRNKKLRQATEGYTHFLRLGGQILWRELTPELIRGYLNKRMPLITGLSSTYLYQDKRDFMRGKDSYYDDVRGEPSGHFVVLSDYTLTRRKIIVADPYKKNPISHDNYYKVHMQRLLNAILLGVVTYDANILVLHPKPKEPEKK</sequence>
<accession>A0A1G2AXS0</accession>
<protein>
    <recommendedName>
        <fullName evidence="3">Peptidase C39-like domain-containing protein</fullName>
    </recommendedName>
</protein>